<dbReference type="EMBL" id="CP064781">
    <property type="protein sequence ID" value="QRJ64012.1"/>
    <property type="molecule type" value="Genomic_DNA"/>
</dbReference>
<dbReference type="HAMAP" id="MF_00083">
    <property type="entry name" value="Pept_tRNA_hydro_bact"/>
    <property type="match status" value="1"/>
</dbReference>
<comment type="subunit">
    <text evidence="7">Monomer.</text>
</comment>
<evidence type="ECO:0000313" key="11">
    <source>
        <dbReference type="Proteomes" id="UP000663444"/>
    </source>
</evidence>
<comment type="similarity">
    <text evidence="5 7 9">Belongs to the PTH family.</text>
</comment>
<dbReference type="InterPro" id="IPR018171">
    <property type="entry name" value="Pept_tRNA_hydro_CS"/>
</dbReference>
<dbReference type="CDD" id="cd00462">
    <property type="entry name" value="PTH"/>
    <property type="match status" value="1"/>
</dbReference>
<dbReference type="PANTHER" id="PTHR17224:SF1">
    <property type="entry name" value="PEPTIDYL-TRNA HYDROLASE"/>
    <property type="match status" value="1"/>
</dbReference>
<accession>A0A974SPE2</accession>
<keyword evidence="3 7" id="KW-0378">Hydrolase</keyword>
<keyword evidence="2 7" id="KW-0820">tRNA-binding</keyword>
<evidence type="ECO:0000256" key="1">
    <source>
        <dbReference type="ARBA" id="ARBA00013260"/>
    </source>
</evidence>
<dbReference type="Gene3D" id="3.40.50.1470">
    <property type="entry name" value="Peptidyl-tRNA hydrolase"/>
    <property type="match status" value="1"/>
</dbReference>
<dbReference type="AlphaFoldDB" id="A0A974SPE2"/>
<dbReference type="RefSeq" id="WP_203387543.1">
    <property type="nucleotide sequence ID" value="NZ_CP064781.1"/>
</dbReference>
<evidence type="ECO:0000256" key="2">
    <source>
        <dbReference type="ARBA" id="ARBA00022555"/>
    </source>
</evidence>
<organism evidence="10 11">
    <name type="scientific">Azospira restricta</name>
    <dbReference type="NCBI Taxonomy" id="404405"/>
    <lineage>
        <taxon>Bacteria</taxon>
        <taxon>Pseudomonadati</taxon>
        <taxon>Pseudomonadota</taxon>
        <taxon>Betaproteobacteria</taxon>
        <taxon>Rhodocyclales</taxon>
        <taxon>Rhodocyclaceae</taxon>
        <taxon>Azospira</taxon>
    </lineage>
</organism>
<evidence type="ECO:0000313" key="10">
    <source>
        <dbReference type="EMBL" id="QRJ64012.1"/>
    </source>
</evidence>
<name>A0A974SPE2_9RHOO</name>
<dbReference type="Proteomes" id="UP000663444">
    <property type="component" value="Chromosome"/>
</dbReference>
<evidence type="ECO:0000256" key="4">
    <source>
        <dbReference type="ARBA" id="ARBA00022884"/>
    </source>
</evidence>
<dbReference type="GO" id="GO:0004045">
    <property type="term" value="F:peptidyl-tRNA hydrolase activity"/>
    <property type="evidence" value="ECO:0007669"/>
    <property type="project" value="UniProtKB-UniRule"/>
</dbReference>
<reference evidence="10" key="1">
    <citation type="submission" date="2020-11" db="EMBL/GenBank/DDBJ databases">
        <title>Azospira restricta DSM 18626 genome sequence.</title>
        <authorList>
            <person name="Moe W.M."/>
        </authorList>
    </citation>
    <scope>NUCLEOTIDE SEQUENCE</scope>
    <source>
        <strain evidence="10">DSM 18626</strain>
    </source>
</reference>
<feature type="active site" description="Proton acceptor" evidence="7">
    <location>
        <position position="23"/>
    </location>
</feature>
<dbReference type="EC" id="3.1.1.29" evidence="1 7"/>
<evidence type="ECO:0000256" key="9">
    <source>
        <dbReference type="RuleBase" id="RU004320"/>
    </source>
</evidence>
<comment type="function">
    <text evidence="7">Hydrolyzes ribosome-free peptidyl-tRNAs (with 1 or more amino acids incorporated), which drop off the ribosome during protein synthesis, or as a result of ribosome stalling.</text>
</comment>
<comment type="subcellular location">
    <subcellularLocation>
        <location evidence="7">Cytoplasm</location>
    </subcellularLocation>
</comment>
<comment type="function">
    <text evidence="7">Catalyzes the release of premature peptidyl moieties from peptidyl-tRNA molecules trapped in stalled 50S ribosomal subunits, and thus maintains levels of free tRNAs and 50S ribosomes.</text>
</comment>
<comment type="catalytic activity">
    <reaction evidence="7 8">
        <text>an N-acyl-L-alpha-aminoacyl-tRNA + H2O = an N-acyl-L-amino acid + a tRNA + H(+)</text>
        <dbReference type="Rhea" id="RHEA:54448"/>
        <dbReference type="Rhea" id="RHEA-COMP:10123"/>
        <dbReference type="Rhea" id="RHEA-COMP:13883"/>
        <dbReference type="ChEBI" id="CHEBI:15377"/>
        <dbReference type="ChEBI" id="CHEBI:15378"/>
        <dbReference type="ChEBI" id="CHEBI:59874"/>
        <dbReference type="ChEBI" id="CHEBI:78442"/>
        <dbReference type="ChEBI" id="CHEBI:138191"/>
        <dbReference type="EC" id="3.1.1.29"/>
    </reaction>
</comment>
<proteinExistence type="inferred from homology"/>
<dbReference type="FunFam" id="3.40.50.1470:FF:000001">
    <property type="entry name" value="Peptidyl-tRNA hydrolase"/>
    <property type="match status" value="1"/>
</dbReference>
<feature type="binding site" evidence="7">
    <location>
        <position position="65"/>
    </location>
    <ligand>
        <name>tRNA</name>
        <dbReference type="ChEBI" id="CHEBI:17843"/>
    </ligand>
</feature>
<dbReference type="GO" id="GO:0006515">
    <property type="term" value="P:protein quality control for misfolded or incompletely synthesized proteins"/>
    <property type="evidence" value="ECO:0007669"/>
    <property type="project" value="UniProtKB-UniRule"/>
</dbReference>
<protein>
    <recommendedName>
        <fullName evidence="6 7">Peptidyl-tRNA hydrolase</fullName>
        <shortName evidence="7">Pth</shortName>
        <ecNumber evidence="1 7">3.1.1.29</ecNumber>
    </recommendedName>
</protein>
<dbReference type="PANTHER" id="PTHR17224">
    <property type="entry name" value="PEPTIDYL-TRNA HYDROLASE"/>
    <property type="match status" value="1"/>
</dbReference>
<keyword evidence="7" id="KW-0963">Cytoplasm</keyword>
<dbReference type="PROSITE" id="PS01195">
    <property type="entry name" value="PEPT_TRNA_HYDROL_1"/>
    <property type="match status" value="1"/>
</dbReference>
<dbReference type="PROSITE" id="PS01196">
    <property type="entry name" value="PEPT_TRNA_HYDROL_2"/>
    <property type="match status" value="1"/>
</dbReference>
<keyword evidence="4 7" id="KW-0694">RNA-binding</keyword>
<dbReference type="Pfam" id="PF01195">
    <property type="entry name" value="Pept_tRNA_hydro"/>
    <property type="match status" value="1"/>
</dbReference>
<evidence type="ECO:0000256" key="6">
    <source>
        <dbReference type="ARBA" id="ARBA00050038"/>
    </source>
</evidence>
<feature type="binding site" evidence="7">
    <location>
        <position position="18"/>
    </location>
    <ligand>
        <name>tRNA</name>
        <dbReference type="ChEBI" id="CHEBI:17843"/>
    </ligand>
</feature>
<feature type="site" description="Stabilizes the basic form of H active site to accept a proton" evidence="7">
    <location>
        <position position="92"/>
    </location>
</feature>
<keyword evidence="11" id="KW-1185">Reference proteome</keyword>
<evidence type="ECO:0000256" key="5">
    <source>
        <dbReference type="ARBA" id="ARBA00038063"/>
    </source>
</evidence>
<dbReference type="KEGG" id="ares:IWH25_01210"/>
<evidence type="ECO:0000256" key="7">
    <source>
        <dbReference type="HAMAP-Rule" id="MF_00083"/>
    </source>
</evidence>
<gene>
    <name evidence="7 10" type="primary">pth</name>
    <name evidence="10" type="ORF">IWH25_01210</name>
</gene>
<dbReference type="NCBIfam" id="TIGR00447">
    <property type="entry name" value="pth"/>
    <property type="match status" value="1"/>
</dbReference>
<feature type="site" description="Discriminates between blocked and unblocked aminoacyl-tRNA" evidence="7">
    <location>
        <position position="13"/>
    </location>
</feature>
<sequence length="193" mass="21033">MSTAPRLIVGLGNPGADYEDTRHNAGAWFVERLARELKVSLAPQAKFFGLAGRAGDVWLLLPTTYMNRSGQSVAALARFYKITPAEVLVVHDELDLPPGGIRVKQGGGAGGHNGIKDIQAQLATPDFWRLRLGVGHPRNLNLAQDVADFVLHRPRADEREAIDRAIDRCLLAWPQLAAGDYTAAQQRLHGKSV</sequence>
<dbReference type="InterPro" id="IPR036416">
    <property type="entry name" value="Pept_tRNA_hydro_sf"/>
</dbReference>
<dbReference type="GO" id="GO:0000049">
    <property type="term" value="F:tRNA binding"/>
    <property type="evidence" value="ECO:0007669"/>
    <property type="project" value="UniProtKB-UniRule"/>
</dbReference>
<dbReference type="GO" id="GO:0072344">
    <property type="term" value="P:rescue of stalled ribosome"/>
    <property type="evidence" value="ECO:0007669"/>
    <property type="project" value="UniProtKB-UniRule"/>
</dbReference>
<evidence type="ECO:0000256" key="3">
    <source>
        <dbReference type="ARBA" id="ARBA00022801"/>
    </source>
</evidence>
<evidence type="ECO:0000256" key="8">
    <source>
        <dbReference type="RuleBase" id="RU000673"/>
    </source>
</evidence>
<feature type="binding site" evidence="7">
    <location>
        <position position="67"/>
    </location>
    <ligand>
        <name>tRNA</name>
        <dbReference type="ChEBI" id="CHEBI:17843"/>
    </ligand>
</feature>
<dbReference type="SUPFAM" id="SSF53178">
    <property type="entry name" value="Peptidyl-tRNA hydrolase-like"/>
    <property type="match status" value="1"/>
</dbReference>
<dbReference type="GO" id="GO:0005737">
    <property type="term" value="C:cytoplasm"/>
    <property type="evidence" value="ECO:0007669"/>
    <property type="project" value="UniProtKB-SubCell"/>
</dbReference>
<feature type="binding site" evidence="7">
    <location>
        <position position="113"/>
    </location>
    <ligand>
        <name>tRNA</name>
        <dbReference type="ChEBI" id="CHEBI:17843"/>
    </ligand>
</feature>
<dbReference type="InterPro" id="IPR001328">
    <property type="entry name" value="Pept_tRNA_hydro"/>
</dbReference>